<evidence type="ECO:0000313" key="2">
    <source>
        <dbReference type="EMBL" id="UNZ03995.1"/>
    </source>
</evidence>
<dbReference type="GeneID" id="66856902"/>
<dbReference type="EMBL" id="CP094298">
    <property type="protein sequence ID" value="UNZ03995.1"/>
    <property type="molecule type" value="Genomic_DNA"/>
</dbReference>
<dbReference type="Proteomes" id="UP000829494">
    <property type="component" value="Chromosome"/>
</dbReference>
<reference evidence="2 3" key="1">
    <citation type="submission" date="2022-03" db="EMBL/GenBank/DDBJ databases">
        <title>Complete genome of Streptomyces rimosus ssp. rimosus R7 (=ATCC 10970).</title>
        <authorList>
            <person name="Beganovic S."/>
            <person name="Ruckert C."/>
            <person name="Busche T."/>
            <person name="Kalinowski J."/>
            <person name="Wittmann C."/>
        </authorList>
    </citation>
    <scope>NUCLEOTIDE SEQUENCE [LARGE SCALE GENOMIC DNA]</scope>
    <source>
        <strain evidence="2 3">R7</strain>
    </source>
</reference>
<evidence type="ECO:0000313" key="3">
    <source>
        <dbReference type="Proteomes" id="UP000829494"/>
    </source>
</evidence>
<gene>
    <name evidence="2" type="ORF">SRIMR7_17695</name>
</gene>
<organism evidence="2 3">
    <name type="scientific">Streptomyces rimosus subsp. rimosus</name>
    <dbReference type="NCBI Taxonomy" id="132474"/>
    <lineage>
        <taxon>Bacteria</taxon>
        <taxon>Bacillati</taxon>
        <taxon>Actinomycetota</taxon>
        <taxon>Actinomycetes</taxon>
        <taxon>Kitasatosporales</taxon>
        <taxon>Streptomycetaceae</taxon>
        <taxon>Streptomyces</taxon>
    </lineage>
</organism>
<keyword evidence="3" id="KW-1185">Reference proteome</keyword>
<proteinExistence type="predicted"/>
<feature type="compositionally biased region" description="Basic and acidic residues" evidence="1">
    <location>
        <begin position="27"/>
        <end position="37"/>
    </location>
</feature>
<accession>A0ABY3Z104</accession>
<name>A0ABY3Z104_STRRM</name>
<sequence length="172" mass="17892">MAVFCCAKCGATLTPDLRALAAVPDVSAHEKDRDRKTGLAPSTVPPGHYAIDPEPWGAPFVAPGPGDRRGGDDDRALLMPPDMTGMISADPRDSVIVHPDDVPGLRPADGLGKHHGCCGPLGTGGRNRACGACGTLVATLAADCMGPHELHLDPVRVWADLSSRHLAPTRLT</sequence>
<dbReference type="RefSeq" id="WP_004571877.1">
    <property type="nucleotide sequence ID" value="NZ_CP043497.1"/>
</dbReference>
<feature type="region of interest" description="Disordered" evidence="1">
    <location>
        <begin position="25"/>
        <end position="75"/>
    </location>
</feature>
<evidence type="ECO:0000256" key="1">
    <source>
        <dbReference type="SAM" id="MobiDB-lite"/>
    </source>
</evidence>
<feature type="compositionally biased region" description="Basic and acidic residues" evidence="1">
    <location>
        <begin position="66"/>
        <end position="75"/>
    </location>
</feature>
<protein>
    <submittedName>
        <fullName evidence="2">Uncharacterized protein</fullName>
    </submittedName>
</protein>